<evidence type="ECO:0000256" key="10">
    <source>
        <dbReference type="HAMAP-Rule" id="MF_01486"/>
    </source>
</evidence>
<dbReference type="Gene3D" id="1.10.10.990">
    <property type="match status" value="1"/>
</dbReference>
<dbReference type="PANTHER" id="PTHR30591:SF1">
    <property type="entry name" value="RECBCD ENZYME SUBUNIT RECC"/>
    <property type="match status" value="1"/>
</dbReference>
<dbReference type="InterPro" id="IPR041500">
    <property type="entry name" value="RecC_C"/>
</dbReference>
<comment type="function">
    <text evidence="10">A helicase/nuclease that prepares dsDNA breaks (DSB) for recombinational DNA repair. Binds to DSBs and unwinds DNA via a highly rapid and processive ATP-dependent bidirectional helicase activity. Unwinds dsDNA until it encounters a Chi (crossover hotspot instigator) sequence from the 3' direction. Cuts ssDNA a few nucleotides 3' to the Chi site. The properties and activities of the enzyme are changed at Chi. The Chi-altered holoenzyme produces a long 3'-ssDNA overhang and facilitates RecA-binding to the ssDNA for homologous DNA recombination and repair. Holoenzyme degrades any linearized DNA that is unable to undergo homologous recombination. In the holoenzyme this subunit recognizes the wild-type Chi sequence, and when added to isolated RecB increases its ATP-dependent helicase processivity.</text>
</comment>
<keyword evidence="3 10" id="KW-0227">DNA damage</keyword>
<gene>
    <name evidence="10" type="primary">recC</name>
    <name evidence="12" type="ORF">SAMN05216578_1089</name>
</gene>
<dbReference type="SUPFAM" id="SSF52540">
    <property type="entry name" value="P-loop containing nucleoside triphosphate hydrolases"/>
    <property type="match status" value="2"/>
</dbReference>
<name>A0A1I6BXM8_9GAMM</name>
<dbReference type="InterPro" id="IPR013986">
    <property type="entry name" value="DExx_box_DNA_helicase_dom_sf"/>
</dbReference>
<dbReference type="Pfam" id="PF04257">
    <property type="entry name" value="Exonuc_V_gamma"/>
    <property type="match status" value="1"/>
</dbReference>
<dbReference type="NCBIfam" id="TIGR01450">
    <property type="entry name" value="recC"/>
    <property type="match status" value="1"/>
</dbReference>
<keyword evidence="9 10" id="KW-0234">DNA repair</keyword>
<dbReference type="GO" id="GO:0005524">
    <property type="term" value="F:ATP binding"/>
    <property type="evidence" value="ECO:0007669"/>
    <property type="project" value="UniProtKB-UniRule"/>
</dbReference>
<dbReference type="PANTHER" id="PTHR30591">
    <property type="entry name" value="RECBCD ENZYME SUBUNIT RECC"/>
    <property type="match status" value="1"/>
</dbReference>
<evidence type="ECO:0000256" key="8">
    <source>
        <dbReference type="ARBA" id="ARBA00023125"/>
    </source>
</evidence>
<keyword evidence="1 10" id="KW-0540">Nuclease</keyword>
<dbReference type="SUPFAM" id="SSF52980">
    <property type="entry name" value="Restriction endonuclease-like"/>
    <property type="match status" value="1"/>
</dbReference>
<keyword evidence="6 10" id="KW-0269">Exonuclease</keyword>
<evidence type="ECO:0000256" key="3">
    <source>
        <dbReference type="ARBA" id="ARBA00022763"/>
    </source>
</evidence>
<dbReference type="Gene3D" id="1.10.10.160">
    <property type="match status" value="1"/>
</dbReference>
<evidence type="ECO:0000256" key="1">
    <source>
        <dbReference type="ARBA" id="ARBA00022722"/>
    </source>
</evidence>
<dbReference type="GO" id="GO:0009338">
    <property type="term" value="C:exodeoxyribonuclease V complex"/>
    <property type="evidence" value="ECO:0007669"/>
    <property type="project" value="InterPro"/>
</dbReference>
<dbReference type="RefSeq" id="WP_090539627.1">
    <property type="nucleotide sequence ID" value="NZ_FOYD01000008.1"/>
</dbReference>
<dbReference type="Proteomes" id="UP000242815">
    <property type="component" value="Unassembled WGS sequence"/>
</dbReference>
<evidence type="ECO:0000256" key="7">
    <source>
        <dbReference type="ARBA" id="ARBA00022840"/>
    </source>
</evidence>
<keyword evidence="7 10" id="KW-0067">ATP-binding</keyword>
<comment type="similarity">
    <text evidence="10">Belongs to the RecC family.</text>
</comment>
<dbReference type="GO" id="GO:0003678">
    <property type="term" value="F:DNA helicase activity"/>
    <property type="evidence" value="ECO:0007669"/>
    <property type="project" value="UniProtKB-UniRule"/>
</dbReference>
<dbReference type="HAMAP" id="MF_01486">
    <property type="entry name" value="RecC"/>
    <property type="match status" value="1"/>
</dbReference>
<evidence type="ECO:0000313" key="12">
    <source>
        <dbReference type="EMBL" id="SFQ85691.1"/>
    </source>
</evidence>
<dbReference type="InterPro" id="IPR006697">
    <property type="entry name" value="RecC"/>
</dbReference>
<dbReference type="Pfam" id="PF17946">
    <property type="entry name" value="RecC_C"/>
    <property type="match status" value="1"/>
</dbReference>
<reference evidence="12 13" key="1">
    <citation type="submission" date="2016-10" db="EMBL/GenBank/DDBJ databases">
        <authorList>
            <person name="de Groot N.N."/>
        </authorList>
    </citation>
    <scope>NUCLEOTIDE SEQUENCE [LARGE SCALE GENOMIC DNA]</scope>
    <source>
        <strain evidence="12 13">JCM 18415</strain>
    </source>
</reference>
<keyword evidence="4 10" id="KW-0378">Hydrolase</keyword>
<comment type="miscellaneous">
    <text evidence="10">In the RecBCD complex, RecB has a slow 3'-5' helicase, an exonuclease activity and loads RecA onto ssDNA, RecD has a fast 5'-3' helicase activity, while RecC stimulates the ATPase and processivity of the RecB helicase and contributes to recognition of the Chi site.</text>
</comment>
<dbReference type="Gene3D" id="3.40.50.10930">
    <property type="match status" value="1"/>
</dbReference>
<evidence type="ECO:0000256" key="5">
    <source>
        <dbReference type="ARBA" id="ARBA00022806"/>
    </source>
</evidence>
<evidence type="ECO:0000256" key="2">
    <source>
        <dbReference type="ARBA" id="ARBA00022741"/>
    </source>
</evidence>
<dbReference type="InterPro" id="IPR011335">
    <property type="entry name" value="Restrct_endonuc-II-like"/>
</dbReference>
<evidence type="ECO:0000256" key="6">
    <source>
        <dbReference type="ARBA" id="ARBA00022839"/>
    </source>
</evidence>
<proteinExistence type="inferred from homology"/>
<dbReference type="GO" id="GO:0000724">
    <property type="term" value="P:double-strand break repair via homologous recombination"/>
    <property type="evidence" value="ECO:0007669"/>
    <property type="project" value="UniProtKB-UniRule"/>
</dbReference>
<feature type="domain" description="RecC C-terminal" evidence="11">
    <location>
        <begin position="840"/>
        <end position="1080"/>
    </location>
</feature>
<dbReference type="EMBL" id="FOYD01000008">
    <property type="protein sequence ID" value="SFQ85691.1"/>
    <property type="molecule type" value="Genomic_DNA"/>
</dbReference>
<dbReference type="Gene3D" id="3.40.50.300">
    <property type="entry name" value="P-loop containing nucleotide triphosphate hydrolases"/>
    <property type="match status" value="2"/>
</dbReference>
<evidence type="ECO:0000313" key="13">
    <source>
        <dbReference type="Proteomes" id="UP000242815"/>
    </source>
</evidence>
<keyword evidence="2 10" id="KW-0547">Nucleotide-binding</keyword>
<organism evidence="12 13">
    <name type="scientific">Halopseudomonas formosensis</name>
    <dbReference type="NCBI Taxonomy" id="1002526"/>
    <lineage>
        <taxon>Bacteria</taxon>
        <taxon>Pseudomonadati</taxon>
        <taxon>Pseudomonadota</taxon>
        <taxon>Gammaproteobacteria</taxon>
        <taxon>Pseudomonadales</taxon>
        <taxon>Pseudomonadaceae</taxon>
        <taxon>Halopseudomonas</taxon>
    </lineage>
</organism>
<dbReference type="AlphaFoldDB" id="A0A1I6BXM8"/>
<dbReference type="GO" id="GO:0003677">
    <property type="term" value="F:DNA binding"/>
    <property type="evidence" value="ECO:0007669"/>
    <property type="project" value="UniProtKB-UniRule"/>
</dbReference>
<dbReference type="GO" id="GO:0008854">
    <property type="term" value="F:exodeoxyribonuclease V activity"/>
    <property type="evidence" value="ECO:0007669"/>
    <property type="project" value="InterPro"/>
</dbReference>
<dbReference type="PIRSF" id="PIRSF000980">
    <property type="entry name" value="RecC"/>
    <property type="match status" value="1"/>
</dbReference>
<evidence type="ECO:0000259" key="11">
    <source>
        <dbReference type="Pfam" id="PF17946"/>
    </source>
</evidence>
<dbReference type="OrthoDB" id="9762834at2"/>
<evidence type="ECO:0000256" key="9">
    <source>
        <dbReference type="ARBA" id="ARBA00023204"/>
    </source>
</evidence>
<sequence length="1154" mass="130038">MSHTPDLTPGLMIIHGNRLESLRELVVDWLRAHPLGPLENEVMLVQSNGIAQWLQMALAADPEQGGCGIAAALDVQLPARFLWDAYRNVLGREAVPEMSPLDKEPLTWRLMRLLPGLLSQPSFAPLQRFLADDADCRKRYQLAQRLADLFDQYQVYRADWLNDWAQGQDRIGLAREGLLPLEAESCWQPALWRAVLADVGAERLSDSRAGIHPRFVEQMLGADQRPAGLPRRVVVFGISSLPAQTLEALAVMGRFSQVLLAVLNPCQYHWGDIVADQDLLRHQYRRQQRRPGVPLELDEALLHQHAHPLLAAWGKQGRDYINLLDQHDERASYEARFAAINGGRVDLFEPPPGDSLLQQLQQDILELRPLAETRERWPPVSADDGSLRFQVAHSAQREVEILHNQLLDAFARDPQLRPRDVIVMVPDVNTYAPHVQAVFGQYPTDDRRHIPFTLADQGQRGREPVLIALEHLLRLPDSRLSVSEVLDLLDVPAVRHRLQLTEADLPVLQRWIRGAGVRWGLDQQRRAARGLPAGLEANSWRFGLRRMLLGYVSGDAPAWQGVEPYDEVGGLDAALVGPLAQLLERLDRHEQVLGESLSPALWAERLLRLLEDFFLAESERDQLLLAQLQEALEHWLELCDSVGLDEPLPLNVVAEAWLSAVGQPSLSQRFLAGAVNICTLMPMRAIPFRHVYLLGMNDSDYPRAQPPLDFDLMARDYRPGDRSRREDDRYLLLEALLSARDVLSISWVGRSIRDNTERPPSVLVGQLRDHLAAGWQLDGGGDLLAALTTEHPLQPFSRRYFEGRSDLFSYAGEWRLLHRAEAGEEQADVPLEELLPDAPLDASLLQRFLRNPVEQFFAWRLKAFLREEQDSIEDDEPFALDGLERYQLSQWLLQQALVDGGATWEQQLSQAAARLQARGQLPLAGFGSLAQQEIIGPLRKQLERYSLQRQQWDQPLEQPLTLACSDAVIQLTGALGQVRSSSSRDGLTRLVLTPGKLLDAKGKLRWSRLMADWCLHVLAAASGHTVRSCLVGANGTVEMAPLDPQRAEEIVVAWLSAWREGMRRPLPVALETAFAYLCAREDQAEQRARECYQGSGYSVAEVQRSPALQRTHADFASLWATGEFEHWARQLYQPLVQAGQDRLLEYSMSVEESA</sequence>
<dbReference type="InterPro" id="IPR027417">
    <property type="entry name" value="P-loop_NTPase"/>
</dbReference>
<evidence type="ECO:0000256" key="4">
    <source>
        <dbReference type="ARBA" id="ARBA00022801"/>
    </source>
</evidence>
<dbReference type="STRING" id="1002526.SAMN05216578_1089"/>
<keyword evidence="8 10" id="KW-0238">DNA-binding</keyword>
<accession>A0A1I6BXM8</accession>
<keyword evidence="5 10" id="KW-0347">Helicase</keyword>
<comment type="subunit">
    <text evidence="10">Heterotrimer of RecB, RecC and RecD. All subunits contribute to DNA-binding.</text>
</comment>
<protein>
    <recommendedName>
        <fullName evidence="10">RecBCD enzyme subunit RecC</fullName>
    </recommendedName>
    <alternativeName>
        <fullName evidence="10">Exonuclease V subunit RecC</fullName>
        <shortName evidence="10">ExoV subunit RecC</shortName>
    </alternativeName>
    <alternativeName>
        <fullName evidence="10">Helicase/nuclease RecBCD subunit RecC</fullName>
    </alternativeName>
</protein>